<accession>A0A7C9EF52</accession>
<proteinExistence type="predicted"/>
<reference evidence="1" key="2">
    <citation type="submission" date="2020-07" db="EMBL/GenBank/DDBJ databases">
        <authorList>
            <person name="Vera ALvarez R."/>
            <person name="Arias-Moreno D.M."/>
            <person name="Jimenez-Jacinto V."/>
            <person name="Jimenez-Bremont J.F."/>
            <person name="Swaminathan K."/>
            <person name="Moose S.P."/>
            <person name="Guerrero-Gonzalez M.L."/>
            <person name="Marino-Ramirez L."/>
            <person name="Landsman D."/>
            <person name="Rodriguez-Kessler M."/>
            <person name="Delgado-Sanchez P."/>
        </authorList>
    </citation>
    <scope>NUCLEOTIDE SEQUENCE</scope>
    <source>
        <tissue evidence="1">Cladode</tissue>
    </source>
</reference>
<sequence>MIILNNSTVDLDHRKFLLLLISMSLSIFVRTSRVGCRVGKPVKPCLGPGFRPEAFGADLQALLAQQTSRPSHKGVDIGWREITRPGPRPAILLDGAPDILKSSPLFITEGRILVHLLMIKIIIIIMFHQEIKLL</sequence>
<dbReference type="AlphaFoldDB" id="A0A7C9EF52"/>
<name>A0A7C9EF52_OPUST</name>
<reference evidence="1" key="1">
    <citation type="journal article" date="2013" name="J. Plant Res.">
        <title>Effect of fungi and light on seed germination of three Opuntia species from semiarid lands of central Mexico.</title>
        <authorList>
            <person name="Delgado-Sanchez P."/>
            <person name="Jimenez-Bremont J.F."/>
            <person name="Guerrero-Gonzalez Mde L."/>
            <person name="Flores J."/>
        </authorList>
    </citation>
    <scope>NUCLEOTIDE SEQUENCE</scope>
    <source>
        <tissue evidence="1">Cladode</tissue>
    </source>
</reference>
<protein>
    <submittedName>
        <fullName evidence="1">Uncharacterized protein</fullName>
    </submittedName>
</protein>
<dbReference type="EMBL" id="GISG01204555">
    <property type="protein sequence ID" value="MBA4659624.1"/>
    <property type="molecule type" value="Transcribed_RNA"/>
</dbReference>
<evidence type="ECO:0000313" key="1">
    <source>
        <dbReference type="EMBL" id="MBA4659624.1"/>
    </source>
</evidence>
<organism evidence="1">
    <name type="scientific">Opuntia streptacantha</name>
    <name type="common">Prickly pear cactus</name>
    <name type="synonym">Opuntia cardona</name>
    <dbReference type="NCBI Taxonomy" id="393608"/>
    <lineage>
        <taxon>Eukaryota</taxon>
        <taxon>Viridiplantae</taxon>
        <taxon>Streptophyta</taxon>
        <taxon>Embryophyta</taxon>
        <taxon>Tracheophyta</taxon>
        <taxon>Spermatophyta</taxon>
        <taxon>Magnoliopsida</taxon>
        <taxon>eudicotyledons</taxon>
        <taxon>Gunneridae</taxon>
        <taxon>Pentapetalae</taxon>
        <taxon>Caryophyllales</taxon>
        <taxon>Cactineae</taxon>
        <taxon>Cactaceae</taxon>
        <taxon>Opuntioideae</taxon>
        <taxon>Opuntia</taxon>
    </lineage>
</organism>